<organism evidence="2 3">
    <name type="scientific">Saccharopolyspora ipomoeae</name>
    <dbReference type="NCBI Taxonomy" id="3042027"/>
    <lineage>
        <taxon>Bacteria</taxon>
        <taxon>Bacillati</taxon>
        <taxon>Actinomycetota</taxon>
        <taxon>Actinomycetes</taxon>
        <taxon>Pseudonocardiales</taxon>
        <taxon>Pseudonocardiaceae</taxon>
        <taxon>Saccharopolyspora</taxon>
    </lineage>
</organism>
<dbReference type="InterPro" id="IPR011335">
    <property type="entry name" value="Restrct_endonuc-II-like"/>
</dbReference>
<evidence type="ECO:0000313" key="2">
    <source>
        <dbReference type="EMBL" id="MDI2030682.1"/>
    </source>
</evidence>
<proteinExistence type="predicted"/>
<keyword evidence="3" id="KW-1185">Reference proteome</keyword>
<keyword evidence="2" id="KW-0378">Hydrolase</keyword>
<dbReference type="RefSeq" id="WP_281456992.1">
    <property type="nucleotide sequence ID" value="NZ_JASAOF010000012.1"/>
</dbReference>
<dbReference type="PANTHER" id="PTHR35400">
    <property type="entry name" value="SLR1083 PROTEIN"/>
    <property type="match status" value="1"/>
</dbReference>
<evidence type="ECO:0000259" key="1">
    <source>
        <dbReference type="Pfam" id="PF05685"/>
    </source>
</evidence>
<name>A0ABT6PS15_9PSEU</name>
<dbReference type="GO" id="GO:0004519">
    <property type="term" value="F:endonuclease activity"/>
    <property type="evidence" value="ECO:0007669"/>
    <property type="project" value="UniProtKB-KW"/>
</dbReference>
<dbReference type="Gene3D" id="3.90.1570.10">
    <property type="entry name" value="tt1808, chain A"/>
    <property type="match status" value="1"/>
</dbReference>
<dbReference type="SUPFAM" id="SSF52980">
    <property type="entry name" value="Restriction endonuclease-like"/>
    <property type="match status" value="1"/>
</dbReference>
<gene>
    <name evidence="2" type="ORF">QFW96_18755</name>
</gene>
<reference evidence="2 3" key="1">
    <citation type="submission" date="2023-04" db="EMBL/GenBank/DDBJ databases">
        <title>Draft genome sequence of Saccharopolyspora sp. TS4A08 isolated from sweet potato rhizospheric soil.</title>
        <authorList>
            <person name="Suksaard P."/>
            <person name="Duangmal K."/>
        </authorList>
    </citation>
    <scope>NUCLEOTIDE SEQUENCE [LARGE SCALE GENOMIC DNA]</scope>
    <source>
        <strain evidence="2 3">TS4A08</strain>
    </source>
</reference>
<protein>
    <submittedName>
        <fullName evidence="2">Uma2 family endonuclease</fullName>
    </submittedName>
</protein>
<dbReference type="PANTHER" id="PTHR35400:SF3">
    <property type="entry name" value="SLL1072 PROTEIN"/>
    <property type="match status" value="1"/>
</dbReference>
<evidence type="ECO:0000313" key="3">
    <source>
        <dbReference type="Proteomes" id="UP001237595"/>
    </source>
</evidence>
<feature type="domain" description="Putative restriction endonuclease" evidence="1">
    <location>
        <begin position="21"/>
        <end position="187"/>
    </location>
</feature>
<sequence>MTAAPAPSYSTWDELVQTWQHLDLPNKAWRAEIIEETIVMSPPPGYPHNAIAARVQRALDRAISEEWGVFQTAGVAIPLRRCLFVPDIAVIPFGELPNDDTVGPVPVERALLVAEITSKSNADVDRKEKLWAYGQAEVPLYLLIDRFAEDGPAAFLHSDPQDGTYGKRERFPFGKPIELPEPFDLSIPTDQF</sequence>
<accession>A0ABT6PS15</accession>
<dbReference type="InterPro" id="IPR012296">
    <property type="entry name" value="Nuclease_put_TT1808"/>
</dbReference>
<dbReference type="EMBL" id="JASAOF010000012">
    <property type="protein sequence ID" value="MDI2030682.1"/>
    <property type="molecule type" value="Genomic_DNA"/>
</dbReference>
<keyword evidence="2" id="KW-0540">Nuclease</keyword>
<dbReference type="InterPro" id="IPR008538">
    <property type="entry name" value="Uma2"/>
</dbReference>
<dbReference type="Proteomes" id="UP001237595">
    <property type="component" value="Unassembled WGS sequence"/>
</dbReference>
<dbReference type="CDD" id="cd06260">
    <property type="entry name" value="DUF820-like"/>
    <property type="match status" value="1"/>
</dbReference>
<dbReference type="Pfam" id="PF05685">
    <property type="entry name" value="Uma2"/>
    <property type="match status" value="1"/>
</dbReference>
<keyword evidence="2" id="KW-0255">Endonuclease</keyword>
<comment type="caution">
    <text evidence="2">The sequence shown here is derived from an EMBL/GenBank/DDBJ whole genome shotgun (WGS) entry which is preliminary data.</text>
</comment>